<evidence type="ECO:0000313" key="2">
    <source>
        <dbReference type="Proteomes" id="UP001054945"/>
    </source>
</evidence>
<name>A0AAV4T5Z1_CAEEX</name>
<comment type="caution">
    <text evidence="1">The sequence shown here is derived from an EMBL/GenBank/DDBJ whole genome shotgun (WGS) entry which is preliminary data.</text>
</comment>
<reference evidence="1 2" key="1">
    <citation type="submission" date="2021-06" db="EMBL/GenBank/DDBJ databases">
        <title>Caerostris extrusa draft genome.</title>
        <authorList>
            <person name="Kono N."/>
            <person name="Arakawa K."/>
        </authorList>
    </citation>
    <scope>NUCLEOTIDE SEQUENCE [LARGE SCALE GENOMIC DNA]</scope>
</reference>
<organism evidence="1 2">
    <name type="scientific">Caerostris extrusa</name>
    <name type="common">Bark spider</name>
    <name type="synonym">Caerostris bankana</name>
    <dbReference type="NCBI Taxonomy" id="172846"/>
    <lineage>
        <taxon>Eukaryota</taxon>
        <taxon>Metazoa</taxon>
        <taxon>Ecdysozoa</taxon>
        <taxon>Arthropoda</taxon>
        <taxon>Chelicerata</taxon>
        <taxon>Arachnida</taxon>
        <taxon>Araneae</taxon>
        <taxon>Araneomorphae</taxon>
        <taxon>Entelegynae</taxon>
        <taxon>Araneoidea</taxon>
        <taxon>Araneidae</taxon>
        <taxon>Caerostris</taxon>
    </lineage>
</organism>
<dbReference type="EMBL" id="BPLR01010673">
    <property type="protein sequence ID" value="GIY40896.1"/>
    <property type="molecule type" value="Genomic_DNA"/>
</dbReference>
<proteinExistence type="predicted"/>
<keyword evidence="2" id="KW-1185">Reference proteome</keyword>
<sequence length="102" mass="11166">MSGGGEIDSVSYIQISDACKQNIISAGRTQNLGLKEPYPVGWCINLPAKNSRTFRNGNRAPDRCETETLLSGKERHSLLTVGPTQGPMFKESEAPLLRLHPI</sequence>
<gene>
    <name evidence="1" type="ORF">CEXT_393721</name>
</gene>
<protein>
    <submittedName>
        <fullName evidence="1">Uncharacterized protein</fullName>
    </submittedName>
</protein>
<dbReference type="AlphaFoldDB" id="A0AAV4T5Z1"/>
<dbReference type="Proteomes" id="UP001054945">
    <property type="component" value="Unassembled WGS sequence"/>
</dbReference>
<accession>A0AAV4T5Z1</accession>
<evidence type="ECO:0000313" key="1">
    <source>
        <dbReference type="EMBL" id="GIY40896.1"/>
    </source>
</evidence>